<dbReference type="AlphaFoldDB" id="A0AA87Z0X4"/>
<protein>
    <submittedName>
        <fullName evidence="2">Uncharacterized protein</fullName>
    </submittedName>
</protein>
<keyword evidence="3" id="KW-1185">Reference proteome</keyword>
<dbReference type="EMBL" id="BTGU01000002">
    <property type="protein sequence ID" value="GMN27367.1"/>
    <property type="molecule type" value="Genomic_DNA"/>
</dbReference>
<name>A0AA87Z0X4_FICCA</name>
<evidence type="ECO:0000313" key="3">
    <source>
        <dbReference type="Proteomes" id="UP001187192"/>
    </source>
</evidence>
<feature type="region of interest" description="Disordered" evidence="1">
    <location>
        <begin position="41"/>
        <end position="71"/>
    </location>
</feature>
<organism evidence="2 3">
    <name type="scientific">Ficus carica</name>
    <name type="common">Common fig</name>
    <dbReference type="NCBI Taxonomy" id="3494"/>
    <lineage>
        <taxon>Eukaryota</taxon>
        <taxon>Viridiplantae</taxon>
        <taxon>Streptophyta</taxon>
        <taxon>Embryophyta</taxon>
        <taxon>Tracheophyta</taxon>
        <taxon>Spermatophyta</taxon>
        <taxon>Magnoliopsida</taxon>
        <taxon>eudicotyledons</taxon>
        <taxon>Gunneridae</taxon>
        <taxon>Pentapetalae</taxon>
        <taxon>rosids</taxon>
        <taxon>fabids</taxon>
        <taxon>Rosales</taxon>
        <taxon>Moraceae</taxon>
        <taxon>Ficeae</taxon>
        <taxon>Ficus</taxon>
    </lineage>
</organism>
<feature type="region of interest" description="Disordered" evidence="1">
    <location>
        <begin position="1"/>
        <end position="21"/>
    </location>
</feature>
<dbReference type="Proteomes" id="UP001187192">
    <property type="component" value="Unassembled WGS sequence"/>
</dbReference>
<reference evidence="2" key="1">
    <citation type="submission" date="2023-07" db="EMBL/GenBank/DDBJ databases">
        <title>draft genome sequence of fig (Ficus carica).</title>
        <authorList>
            <person name="Takahashi T."/>
            <person name="Nishimura K."/>
        </authorList>
    </citation>
    <scope>NUCLEOTIDE SEQUENCE</scope>
</reference>
<accession>A0AA87Z0X4</accession>
<gene>
    <name evidence="2" type="ORF">TIFTF001_001606</name>
</gene>
<evidence type="ECO:0000256" key="1">
    <source>
        <dbReference type="SAM" id="MobiDB-lite"/>
    </source>
</evidence>
<proteinExistence type="predicted"/>
<evidence type="ECO:0000313" key="2">
    <source>
        <dbReference type="EMBL" id="GMN27367.1"/>
    </source>
</evidence>
<comment type="caution">
    <text evidence="2">The sequence shown here is derived from an EMBL/GenBank/DDBJ whole genome shotgun (WGS) entry which is preliminary data.</text>
</comment>
<sequence length="71" mass="7610">MANVKLPGGVVGKARPTKNDTPETQVALVFVSTVNVEPVQFGRRSPSEAAEEERRHPNVGCQAEPKTVVVV</sequence>